<keyword evidence="3" id="KW-1185">Reference proteome</keyword>
<feature type="domain" description="DUF3615" evidence="1">
    <location>
        <begin position="88"/>
        <end position="193"/>
    </location>
</feature>
<protein>
    <recommendedName>
        <fullName evidence="1">DUF3615 domain-containing protein</fullName>
    </recommendedName>
</protein>
<dbReference type="AlphaFoldDB" id="A0A8T0WB87"/>
<gene>
    <name evidence="2" type="ORF">PVAP13_2KG452700</name>
</gene>
<dbReference type="PANTHER" id="PTHR33326:SF49">
    <property type="entry name" value="GENOME ASSEMBLY, CHROMOSOME: II"/>
    <property type="match status" value="1"/>
</dbReference>
<evidence type="ECO:0000259" key="1">
    <source>
        <dbReference type="Pfam" id="PF12274"/>
    </source>
</evidence>
<dbReference type="PANTHER" id="PTHR33326">
    <property type="entry name" value="OS05G0543800 PROTEIN"/>
    <property type="match status" value="1"/>
</dbReference>
<name>A0A8T0WB87_PANVG</name>
<organism evidence="2 3">
    <name type="scientific">Panicum virgatum</name>
    <name type="common">Blackwell switchgrass</name>
    <dbReference type="NCBI Taxonomy" id="38727"/>
    <lineage>
        <taxon>Eukaryota</taxon>
        <taxon>Viridiplantae</taxon>
        <taxon>Streptophyta</taxon>
        <taxon>Embryophyta</taxon>
        <taxon>Tracheophyta</taxon>
        <taxon>Spermatophyta</taxon>
        <taxon>Magnoliopsida</taxon>
        <taxon>Liliopsida</taxon>
        <taxon>Poales</taxon>
        <taxon>Poaceae</taxon>
        <taxon>PACMAD clade</taxon>
        <taxon>Panicoideae</taxon>
        <taxon>Panicodae</taxon>
        <taxon>Paniceae</taxon>
        <taxon>Panicinae</taxon>
        <taxon>Panicum</taxon>
        <taxon>Panicum sect. Hiantes</taxon>
    </lineage>
</organism>
<proteinExistence type="predicted"/>
<dbReference type="InterPro" id="IPR022059">
    <property type="entry name" value="DUF3615"/>
</dbReference>
<evidence type="ECO:0000313" key="2">
    <source>
        <dbReference type="EMBL" id="KAG2645802.1"/>
    </source>
</evidence>
<dbReference type="Pfam" id="PF12274">
    <property type="entry name" value="DUF3615"/>
    <property type="match status" value="1"/>
</dbReference>
<accession>A0A8T0WB87</accession>
<dbReference type="EMBL" id="CM029039">
    <property type="protein sequence ID" value="KAG2645802.1"/>
    <property type="molecule type" value="Genomic_DNA"/>
</dbReference>
<evidence type="ECO:0000313" key="3">
    <source>
        <dbReference type="Proteomes" id="UP000823388"/>
    </source>
</evidence>
<reference evidence="2" key="1">
    <citation type="submission" date="2020-05" db="EMBL/GenBank/DDBJ databases">
        <title>WGS assembly of Panicum virgatum.</title>
        <authorList>
            <person name="Lovell J.T."/>
            <person name="Jenkins J."/>
            <person name="Shu S."/>
            <person name="Juenger T.E."/>
            <person name="Schmutz J."/>
        </authorList>
    </citation>
    <scope>NUCLEOTIDE SEQUENCE</scope>
    <source>
        <strain evidence="2">AP13</strain>
    </source>
</reference>
<dbReference type="Proteomes" id="UP000823388">
    <property type="component" value="Chromosome 2K"/>
</dbReference>
<sequence length="271" mass="31040">MNPMKLGFQHPYTKGCLDGAWQSLDQTIKLQGLDQTIKLNNRCVEEEGAGFSIERAVRQSLYWPDGTIRKRTKSYIAKKSHNQRCLIAQALVDKYNEDYNLLKDDAYKLKDVLNCSSICEKRSLYYHLNFTTSKVASPKNCSMDNLNFAEVKHMPQGQHVELLITCFCTVNPNDNGQHCYGCTNRGHADMKHPDSSVEYIAGHLDVGLPCDGFAKWSDSDSDDVKYVKAREAVLRRQYKGQEYLQGKEEWYNKVQCDGVRHYTKRLGSAIY</sequence>
<comment type="caution">
    <text evidence="2">The sequence shown here is derived from an EMBL/GenBank/DDBJ whole genome shotgun (WGS) entry which is preliminary data.</text>
</comment>